<dbReference type="Proteomes" id="UP000482800">
    <property type="component" value="Unassembled WGS sequence"/>
</dbReference>
<reference evidence="1 2" key="2">
    <citation type="submission" date="2020-03" db="EMBL/GenBank/DDBJ databases">
        <authorList>
            <person name="Ichikawa N."/>
            <person name="Kimura A."/>
            <person name="Kitahashi Y."/>
            <person name="Uohara A."/>
        </authorList>
    </citation>
    <scope>NUCLEOTIDE SEQUENCE [LARGE SCALE GENOMIC DNA]</scope>
    <source>
        <strain evidence="1 2">NBRC 108639</strain>
    </source>
</reference>
<keyword evidence="2" id="KW-1185">Reference proteome</keyword>
<gene>
    <name evidence="1" type="ORF">Phou_025490</name>
</gene>
<name>A0A6V8K8C3_9ACTN</name>
<protein>
    <submittedName>
        <fullName evidence="1">Uncharacterized protein</fullName>
    </submittedName>
</protein>
<dbReference type="AlphaFoldDB" id="A0A6V8K8C3"/>
<proteinExistence type="predicted"/>
<evidence type="ECO:0000313" key="1">
    <source>
        <dbReference type="EMBL" id="GFJ78369.1"/>
    </source>
</evidence>
<sequence>MEPAFFGVADGLAEALALGAAANLPFPSGTGVSVDTCPSSDAVGVAVTSPLLADGLKTRSVARTKPNVAASAITVPTATKTNFLDEPREERWFDPGTGGVWRVLSE</sequence>
<accession>A0A6V8K8C3</accession>
<comment type="caution">
    <text evidence="1">The sequence shown here is derived from an EMBL/GenBank/DDBJ whole genome shotgun (WGS) entry which is preliminary data.</text>
</comment>
<organism evidence="1 2">
    <name type="scientific">Phytohabitans houttuyneae</name>
    <dbReference type="NCBI Taxonomy" id="1076126"/>
    <lineage>
        <taxon>Bacteria</taxon>
        <taxon>Bacillati</taxon>
        <taxon>Actinomycetota</taxon>
        <taxon>Actinomycetes</taxon>
        <taxon>Micromonosporales</taxon>
        <taxon>Micromonosporaceae</taxon>
    </lineage>
</organism>
<evidence type="ECO:0000313" key="2">
    <source>
        <dbReference type="Proteomes" id="UP000482800"/>
    </source>
</evidence>
<reference evidence="1 2" key="1">
    <citation type="submission" date="2020-03" db="EMBL/GenBank/DDBJ databases">
        <title>Whole genome shotgun sequence of Phytohabitans houttuyneae NBRC 108639.</title>
        <authorList>
            <person name="Komaki H."/>
            <person name="Tamura T."/>
        </authorList>
    </citation>
    <scope>NUCLEOTIDE SEQUENCE [LARGE SCALE GENOMIC DNA]</scope>
    <source>
        <strain evidence="1 2">NBRC 108639</strain>
    </source>
</reference>
<dbReference type="EMBL" id="BLPF01000001">
    <property type="protein sequence ID" value="GFJ78369.1"/>
    <property type="molecule type" value="Genomic_DNA"/>
</dbReference>